<keyword evidence="1" id="KW-0812">Transmembrane</keyword>
<organism evidence="2 3">
    <name type="scientific">Beta vulgaris subsp. vulgaris</name>
    <name type="common">Beet</name>
    <dbReference type="NCBI Taxonomy" id="3555"/>
    <lineage>
        <taxon>Eukaryota</taxon>
        <taxon>Viridiplantae</taxon>
        <taxon>Streptophyta</taxon>
        <taxon>Embryophyta</taxon>
        <taxon>Tracheophyta</taxon>
        <taxon>Spermatophyta</taxon>
        <taxon>Magnoliopsida</taxon>
        <taxon>eudicotyledons</taxon>
        <taxon>Gunneridae</taxon>
        <taxon>Pentapetalae</taxon>
        <taxon>Caryophyllales</taxon>
        <taxon>Chenopodiaceae</taxon>
        <taxon>Betoideae</taxon>
        <taxon>Beta</taxon>
    </lineage>
</organism>
<keyword evidence="1" id="KW-0472">Membrane</keyword>
<dbReference type="AlphaFoldDB" id="A0A0J8BHM4"/>
<protein>
    <submittedName>
        <fullName evidence="2">Uncharacterized protein</fullName>
    </submittedName>
</protein>
<keyword evidence="3" id="KW-1185">Reference proteome</keyword>
<name>A0A0J8BHM4_BETVV</name>
<sequence>MVPVLSLTGGALYTTSVPTNMNADVPTLARRYTRNRLYAFYQILIWLIFTILMMVTDAPASLSLTLAGKLRYREIRSRRCGPTTLPLQAPR</sequence>
<reference evidence="2 3" key="1">
    <citation type="journal article" date="2014" name="Nature">
        <title>The genome of the recently domesticated crop plant sugar beet (Beta vulgaris).</title>
        <authorList>
            <person name="Dohm J.C."/>
            <person name="Minoche A.E."/>
            <person name="Holtgrawe D."/>
            <person name="Capella-Gutierrez S."/>
            <person name="Zakrzewski F."/>
            <person name="Tafer H."/>
            <person name="Rupp O."/>
            <person name="Sorensen T.R."/>
            <person name="Stracke R."/>
            <person name="Reinhardt R."/>
            <person name="Goesmann A."/>
            <person name="Kraft T."/>
            <person name="Schulz B."/>
            <person name="Stadler P.F."/>
            <person name="Schmidt T."/>
            <person name="Gabaldon T."/>
            <person name="Lehrach H."/>
            <person name="Weisshaar B."/>
            <person name="Himmelbauer H."/>
        </authorList>
    </citation>
    <scope>NUCLEOTIDE SEQUENCE [LARGE SCALE GENOMIC DNA]</scope>
    <source>
        <tissue evidence="2">Taproot</tissue>
    </source>
</reference>
<evidence type="ECO:0000256" key="1">
    <source>
        <dbReference type="SAM" id="Phobius"/>
    </source>
</evidence>
<feature type="transmembrane region" description="Helical" evidence="1">
    <location>
        <begin position="39"/>
        <end position="68"/>
    </location>
</feature>
<accession>A0A0J8BHM4</accession>
<proteinExistence type="predicted"/>
<evidence type="ECO:0000313" key="3">
    <source>
        <dbReference type="Proteomes" id="UP000035740"/>
    </source>
</evidence>
<keyword evidence="1" id="KW-1133">Transmembrane helix</keyword>
<dbReference type="ExpressionAtlas" id="A0A0J8BHM4">
    <property type="expression patterns" value="baseline and differential"/>
</dbReference>
<dbReference type="Gramene" id="KMS99498">
    <property type="protein sequence ID" value="KMS99498"/>
    <property type="gene ID" value="BVRB_1g023380"/>
</dbReference>
<dbReference type="Proteomes" id="UP000035740">
    <property type="component" value="Unassembled WGS sequence"/>
</dbReference>
<gene>
    <name evidence="2" type="ORF">BVRB_1g023380</name>
</gene>
<dbReference type="EMBL" id="KQ090217">
    <property type="protein sequence ID" value="KMS99498.1"/>
    <property type="molecule type" value="Genomic_DNA"/>
</dbReference>
<evidence type="ECO:0000313" key="2">
    <source>
        <dbReference type="EMBL" id="KMS99498.1"/>
    </source>
</evidence>